<protein>
    <submittedName>
        <fullName evidence="4">Lipid_DES domain-containing protein</fullName>
    </submittedName>
</protein>
<dbReference type="Pfam" id="PF08557">
    <property type="entry name" value="Lipid_DES"/>
    <property type="match status" value="1"/>
</dbReference>
<dbReference type="WBParaSite" id="maker-unitig_27473-snap-gene-0.2-mRNA-1">
    <property type="protein sequence ID" value="maker-unitig_27473-snap-gene-0.2-mRNA-1"/>
    <property type="gene ID" value="maker-unitig_27473-snap-gene-0.2"/>
</dbReference>
<dbReference type="InterPro" id="IPR013866">
    <property type="entry name" value="Sphingolipid_d4-desaturase_N"/>
</dbReference>
<dbReference type="PANTHER" id="PTHR12879:SF8">
    <property type="entry name" value="SPHINGOLIPID DELTA(4)-DESATURASE DES1"/>
    <property type="match status" value="1"/>
</dbReference>
<feature type="compositionally biased region" description="Low complexity" evidence="1">
    <location>
        <begin position="369"/>
        <end position="394"/>
    </location>
</feature>
<dbReference type="GO" id="GO:0042284">
    <property type="term" value="F:sphingolipid delta-4 desaturase activity"/>
    <property type="evidence" value="ECO:0007669"/>
    <property type="project" value="TreeGrafter"/>
</dbReference>
<feature type="region of interest" description="Disordered" evidence="1">
    <location>
        <begin position="334"/>
        <end position="394"/>
    </location>
</feature>
<dbReference type="PANTHER" id="PTHR12879">
    <property type="entry name" value="SPHINGOLIPID DELTA 4 DESATURASE/C-4 HYDROXYLASE PROTEIN DES2"/>
    <property type="match status" value="1"/>
</dbReference>
<dbReference type="SMART" id="SM01269">
    <property type="entry name" value="Lipid_DES"/>
    <property type="match status" value="1"/>
</dbReference>
<evidence type="ECO:0000313" key="4">
    <source>
        <dbReference type="WBParaSite" id="maker-unitig_27473-snap-gene-0.2-mRNA-1"/>
    </source>
</evidence>
<proteinExistence type="predicted"/>
<feature type="domain" description="Sphingolipid delta4-desaturase N-terminal" evidence="2">
    <location>
        <begin position="29"/>
        <end position="66"/>
    </location>
</feature>
<sequence>QPAVAMNSPAENNLRWSFFNALKLSMKLELDADTWEYNEEPHVTRRREILAKYPQIKKLMGYDPRIALVVSAEVLIQLLICQVISQANPSWGWLVLLASQSSLRSTRRPVGANRLLSIWLPNLPIANTPSALPRSTTPTTISLLLAHDQNDVDIPHRVWRRGCSGTRPRSCCGCARTVPSSTALRPFCVKSPKPTTPWEVFNFACCLAFDWPSTQILRGEAALLPGHRIPVWLRHSHPMAGALHLRAPLPVLSGQATHSYYRANEWPCCSIVGYHIEHHDFPYIPYSVCSSNSSNSNSSSSSSSSSSRQQQQAAVAAAAAAAVGSSAAVAAQAVAANSSSSSSSPASAAAAAAAASSSSSSSKQHRASSKQQQQQQQQSAAAASSSSSSSSSQQ</sequence>
<evidence type="ECO:0000313" key="3">
    <source>
        <dbReference type="Proteomes" id="UP000095280"/>
    </source>
</evidence>
<evidence type="ECO:0000256" key="1">
    <source>
        <dbReference type="SAM" id="MobiDB-lite"/>
    </source>
</evidence>
<dbReference type="GO" id="GO:0046513">
    <property type="term" value="P:ceramide biosynthetic process"/>
    <property type="evidence" value="ECO:0007669"/>
    <property type="project" value="TreeGrafter"/>
</dbReference>
<organism evidence="3 4">
    <name type="scientific">Macrostomum lignano</name>
    <dbReference type="NCBI Taxonomy" id="282301"/>
    <lineage>
        <taxon>Eukaryota</taxon>
        <taxon>Metazoa</taxon>
        <taxon>Spiralia</taxon>
        <taxon>Lophotrochozoa</taxon>
        <taxon>Platyhelminthes</taxon>
        <taxon>Rhabditophora</taxon>
        <taxon>Macrostomorpha</taxon>
        <taxon>Macrostomida</taxon>
        <taxon>Macrostomidae</taxon>
        <taxon>Macrostomum</taxon>
    </lineage>
</organism>
<dbReference type="Proteomes" id="UP000095280">
    <property type="component" value="Unplaced"/>
</dbReference>
<dbReference type="GO" id="GO:0016020">
    <property type="term" value="C:membrane"/>
    <property type="evidence" value="ECO:0007669"/>
    <property type="project" value="GOC"/>
</dbReference>
<reference evidence="4" key="1">
    <citation type="submission" date="2016-11" db="UniProtKB">
        <authorList>
            <consortium name="WormBaseParasite"/>
        </authorList>
    </citation>
    <scope>IDENTIFICATION</scope>
</reference>
<feature type="compositionally biased region" description="Low complexity" evidence="1">
    <location>
        <begin position="334"/>
        <end position="362"/>
    </location>
</feature>
<evidence type="ECO:0000259" key="2">
    <source>
        <dbReference type="SMART" id="SM01269"/>
    </source>
</evidence>
<accession>A0A1I8FAW0</accession>
<dbReference type="AlphaFoldDB" id="A0A1I8FAW0"/>
<name>A0A1I8FAW0_9PLAT</name>
<keyword evidence="3" id="KW-1185">Reference proteome</keyword>